<dbReference type="Proteomes" id="UP000645828">
    <property type="component" value="Unassembled WGS sequence"/>
</dbReference>
<proteinExistence type="predicted"/>
<dbReference type="EMBL" id="CAJHUB010000650">
    <property type="protein sequence ID" value="CAD7669032.1"/>
    <property type="molecule type" value="Genomic_DNA"/>
</dbReference>
<name>A0A811XYN2_NYCPR</name>
<keyword evidence="3" id="KW-1185">Reference proteome</keyword>
<accession>A0A811XYN2</accession>
<protein>
    <submittedName>
        <fullName evidence="2">(raccoon dog) hypothetical protein</fullName>
    </submittedName>
</protein>
<evidence type="ECO:0000256" key="1">
    <source>
        <dbReference type="SAM" id="Phobius"/>
    </source>
</evidence>
<organism evidence="2 3">
    <name type="scientific">Nyctereutes procyonoides</name>
    <name type="common">Raccoon dog</name>
    <name type="synonym">Canis procyonoides</name>
    <dbReference type="NCBI Taxonomy" id="34880"/>
    <lineage>
        <taxon>Eukaryota</taxon>
        <taxon>Metazoa</taxon>
        <taxon>Chordata</taxon>
        <taxon>Craniata</taxon>
        <taxon>Vertebrata</taxon>
        <taxon>Euteleostomi</taxon>
        <taxon>Mammalia</taxon>
        <taxon>Eutheria</taxon>
        <taxon>Laurasiatheria</taxon>
        <taxon>Carnivora</taxon>
        <taxon>Caniformia</taxon>
        <taxon>Canidae</taxon>
        <taxon>Nyctereutes</taxon>
    </lineage>
</organism>
<feature type="transmembrane region" description="Helical" evidence="1">
    <location>
        <begin position="12"/>
        <end position="35"/>
    </location>
</feature>
<gene>
    <name evidence="2" type="ORF">NYPRO_LOCUS1826</name>
</gene>
<comment type="caution">
    <text evidence="2">The sequence shown here is derived from an EMBL/GenBank/DDBJ whole genome shotgun (WGS) entry which is preliminary data.</text>
</comment>
<keyword evidence="1" id="KW-0472">Membrane</keyword>
<reference evidence="2" key="1">
    <citation type="submission" date="2020-12" db="EMBL/GenBank/DDBJ databases">
        <authorList>
            <consortium name="Molecular Ecology Group"/>
        </authorList>
    </citation>
    <scope>NUCLEOTIDE SEQUENCE</scope>
    <source>
        <strain evidence="2">TBG_1078</strain>
    </source>
</reference>
<evidence type="ECO:0000313" key="3">
    <source>
        <dbReference type="Proteomes" id="UP000645828"/>
    </source>
</evidence>
<sequence length="36" mass="4288">MTEKFTFCTYQCIPHLFTTLSVCVGWLSLCIFFIFF</sequence>
<evidence type="ECO:0000313" key="2">
    <source>
        <dbReference type="EMBL" id="CAD7669032.1"/>
    </source>
</evidence>
<dbReference type="AlphaFoldDB" id="A0A811XYN2"/>
<keyword evidence="1" id="KW-0812">Transmembrane</keyword>
<keyword evidence="1" id="KW-1133">Transmembrane helix</keyword>